<reference evidence="1" key="1">
    <citation type="submission" date="2022-12" db="EMBL/GenBank/DDBJ databases">
        <title>Reference genome sequencing for broad-spectrum identification of bacterial and archaeal isolates by mass spectrometry.</title>
        <authorList>
            <person name="Sekiguchi Y."/>
            <person name="Tourlousse D.M."/>
        </authorList>
    </citation>
    <scope>NUCLEOTIDE SEQUENCE</scope>
    <source>
        <strain evidence="1">LLR39Z86</strain>
    </source>
</reference>
<organism evidence="1 2">
    <name type="scientific">Glycomyces algeriensis</name>
    <dbReference type="NCBI Taxonomy" id="256037"/>
    <lineage>
        <taxon>Bacteria</taxon>
        <taxon>Bacillati</taxon>
        <taxon>Actinomycetota</taxon>
        <taxon>Actinomycetes</taxon>
        <taxon>Glycomycetales</taxon>
        <taxon>Glycomycetaceae</taxon>
        <taxon>Glycomyces</taxon>
    </lineage>
</organism>
<dbReference type="Proteomes" id="UP001144313">
    <property type="component" value="Unassembled WGS sequence"/>
</dbReference>
<evidence type="ECO:0000313" key="1">
    <source>
        <dbReference type="EMBL" id="GLI44514.1"/>
    </source>
</evidence>
<keyword evidence="2" id="KW-1185">Reference proteome</keyword>
<dbReference type="EMBL" id="BSDT01000001">
    <property type="protein sequence ID" value="GLI44514.1"/>
    <property type="molecule type" value="Genomic_DNA"/>
</dbReference>
<dbReference type="AlphaFoldDB" id="A0A9W6GD06"/>
<gene>
    <name evidence="1" type="ORF">GALLR39Z86_43640</name>
</gene>
<name>A0A9W6GD06_9ACTN</name>
<proteinExistence type="predicted"/>
<comment type="caution">
    <text evidence="1">The sequence shown here is derived from an EMBL/GenBank/DDBJ whole genome shotgun (WGS) entry which is preliminary data.</text>
</comment>
<sequence>MTHDDSTLDDAASNDAASKDAALIEPGLQVLKRYASQGATLSYDDLHRELGSPFEPDSDALERIGRLCDDITAYHSRTTGLHLMITVLVRDGDTGLPGDGFFALADRLGRLTATDAIAAKRTFVDQQERRVFMVFRPTKDSTSGFARNH</sequence>
<evidence type="ECO:0000313" key="2">
    <source>
        <dbReference type="Proteomes" id="UP001144313"/>
    </source>
</evidence>
<dbReference type="RefSeq" id="WP_270118077.1">
    <property type="nucleotide sequence ID" value="NZ_BAAAOL010000007.1"/>
</dbReference>
<accession>A0A9W6GD06</accession>
<protein>
    <submittedName>
        <fullName evidence="1">Uncharacterized protein</fullName>
    </submittedName>
</protein>